<dbReference type="AlphaFoldDB" id="A0A9W7LF81"/>
<protein>
    <submittedName>
        <fullName evidence="2">Uncharacterized protein</fullName>
    </submittedName>
</protein>
<feature type="compositionally biased region" description="Basic residues" evidence="1">
    <location>
        <begin position="60"/>
        <end position="78"/>
    </location>
</feature>
<feature type="compositionally biased region" description="Polar residues" evidence="1">
    <location>
        <begin position="1"/>
        <end position="15"/>
    </location>
</feature>
<feature type="compositionally biased region" description="Acidic residues" evidence="1">
    <location>
        <begin position="182"/>
        <end position="199"/>
    </location>
</feature>
<gene>
    <name evidence="2" type="ORF">TrCOL_g4160</name>
</gene>
<feature type="region of interest" description="Disordered" evidence="1">
    <location>
        <begin position="182"/>
        <end position="207"/>
    </location>
</feature>
<feature type="region of interest" description="Disordered" evidence="1">
    <location>
        <begin position="1"/>
        <end position="22"/>
    </location>
</feature>
<dbReference type="Proteomes" id="UP001165065">
    <property type="component" value="Unassembled WGS sequence"/>
</dbReference>
<dbReference type="EMBL" id="BRYA01000364">
    <property type="protein sequence ID" value="GMI47878.1"/>
    <property type="molecule type" value="Genomic_DNA"/>
</dbReference>
<feature type="region of interest" description="Disordered" evidence="1">
    <location>
        <begin position="60"/>
        <end position="96"/>
    </location>
</feature>
<evidence type="ECO:0000313" key="2">
    <source>
        <dbReference type="EMBL" id="GMI47878.1"/>
    </source>
</evidence>
<name>A0A9W7LF81_9STRA</name>
<proteinExistence type="predicted"/>
<evidence type="ECO:0000313" key="3">
    <source>
        <dbReference type="Proteomes" id="UP001165065"/>
    </source>
</evidence>
<comment type="caution">
    <text evidence="2">The sequence shown here is derived from an EMBL/GenBank/DDBJ whole genome shotgun (WGS) entry which is preliminary data.</text>
</comment>
<evidence type="ECO:0000256" key="1">
    <source>
        <dbReference type="SAM" id="MobiDB-lite"/>
    </source>
</evidence>
<organism evidence="2 3">
    <name type="scientific">Triparma columacea</name>
    <dbReference type="NCBI Taxonomy" id="722753"/>
    <lineage>
        <taxon>Eukaryota</taxon>
        <taxon>Sar</taxon>
        <taxon>Stramenopiles</taxon>
        <taxon>Ochrophyta</taxon>
        <taxon>Bolidophyceae</taxon>
        <taxon>Parmales</taxon>
        <taxon>Triparmaceae</taxon>
        <taxon>Triparma</taxon>
    </lineage>
</organism>
<reference evidence="3" key="1">
    <citation type="journal article" date="2023" name="Commun. Biol.">
        <title>Genome analysis of Parmales, the sister group of diatoms, reveals the evolutionary specialization of diatoms from phago-mixotrophs to photoautotrophs.</title>
        <authorList>
            <person name="Ban H."/>
            <person name="Sato S."/>
            <person name="Yoshikawa S."/>
            <person name="Yamada K."/>
            <person name="Nakamura Y."/>
            <person name="Ichinomiya M."/>
            <person name="Sato N."/>
            <person name="Blanc-Mathieu R."/>
            <person name="Endo H."/>
            <person name="Kuwata A."/>
            <person name="Ogata H."/>
        </authorList>
    </citation>
    <scope>NUCLEOTIDE SEQUENCE [LARGE SCALE GENOMIC DNA]</scope>
</reference>
<accession>A0A9W7LF81</accession>
<sequence>MEASNCTIISVPPSTKTKREVRECEQNQIDSVGKWRGDRKAFLLNSTPAATTDMNRLLQKQKRKSIDKRSRDRQKKRQKEFVSKPPRGRGSGRAGGWTQLEEEALCKIINGKKFQAANMGRHLKTGTWIWVTKKMADNRGWNWSRTRDAISWHYRKFYSDKVEIEGGEIEGGEIEGGEIEGGEIEIEEEIDEEESDSEESMWSVGSD</sequence>
<keyword evidence="3" id="KW-1185">Reference proteome</keyword>